<proteinExistence type="predicted"/>
<keyword evidence="1" id="KW-0732">Signal</keyword>
<sequence length="140" mass="14847">MAFLVSILSLSLEFSTLLLFVLVAPQYIDGSSLEVPTSDTHPTPHTLSPHLELEILSELKSTPGVRINNECLGGAGDSAKVDGFKSAGFAVEGNGAEAKVKFWNTVNLGASISQAPRLPCLHEAAEESLQEGGRSRLELT</sequence>
<name>A0A9W9E0N4_9AGAR</name>
<comment type="caution">
    <text evidence="2">The sequence shown here is derived from an EMBL/GenBank/DDBJ whole genome shotgun (WGS) entry which is preliminary data.</text>
</comment>
<dbReference type="AlphaFoldDB" id="A0A9W9E0N4"/>
<dbReference type="EMBL" id="JANVFS010000003">
    <property type="protein sequence ID" value="KAJ4493699.1"/>
    <property type="molecule type" value="Genomic_DNA"/>
</dbReference>
<evidence type="ECO:0000313" key="2">
    <source>
        <dbReference type="EMBL" id="KAJ4493699.1"/>
    </source>
</evidence>
<evidence type="ECO:0000313" key="3">
    <source>
        <dbReference type="Proteomes" id="UP001150238"/>
    </source>
</evidence>
<reference evidence="2" key="2">
    <citation type="journal article" date="2023" name="Proc. Natl. Acad. Sci. U.S.A.">
        <title>A global phylogenomic analysis of the shiitake genus Lentinula.</title>
        <authorList>
            <person name="Sierra-Patev S."/>
            <person name="Min B."/>
            <person name="Naranjo-Ortiz M."/>
            <person name="Looney B."/>
            <person name="Konkel Z."/>
            <person name="Slot J.C."/>
            <person name="Sakamoto Y."/>
            <person name="Steenwyk J.L."/>
            <person name="Rokas A."/>
            <person name="Carro J."/>
            <person name="Camarero S."/>
            <person name="Ferreira P."/>
            <person name="Molpeceres G."/>
            <person name="Ruiz-Duenas F.J."/>
            <person name="Serrano A."/>
            <person name="Henrissat B."/>
            <person name="Drula E."/>
            <person name="Hughes K.W."/>
            <person name="Mata J.L."/>
            <person name="Ishikawa N.K."/>
            <person name="Vargas-Isla R."/>
            <person name="Ushijima S."/>
            <person name="Smith C.A."/>
            <person name="Donoghue J."/>
            <person name="Ahrendt S."/>
            <person name="Andreopoulos W."/>
            <person name="He G."/>
            <person name="LaButti K."/>
            <person name="Lipzen A."/>
            <person name="Ng V."/>
            <person name="Riley R."/>
            <person name="Sandor L."/>
            <person name="Barry K."/>
            <person name="Martinez A.T."/>
            <person name="Xiao Y."/>
            <person name="Gibbons J.G."/>
            <person name="Terashima K."/>
            <person name="Grigoriev I.V."/>
            <person name="Hibbett D."/>
        </authorList>
    </citation>
    <scope>NUCLEOTIDE SEQUENCE</scope>
    <source>
        <strain evidence="2">Sp2 HRB7682 ss15</strain>
    </source>
</reference>
<accession>A0A9W9E0N4</accession>
<organism evidence="2 3">
    <name type="scientific">Lentinula lateritia</name>
    <dbReference type="NCBI Taxonomy" id="40482"/>
    <lineage>
        <taxon>Eukaryota</taxon>
        <taxon>Fungi</taxon>
        <taxon>Dikarya</taxon>
        <taxon>Basidiomycota</taxon>
        <taxon>Agaricomycotina</taxon>
        <taxon>Agaricomycetes</taxon>
        <taxon>Agaricomycetidae</taxon>
        <taxon>Agaricales</taxon>
        <taxon>Marasmiineae</taxon>
        <taxon>Omphalotaceae</taxon>
        <taxon>Lentinula</taxon>
    </lineage>
</organism>
<evidence type="ECO:0000256" key="1">
    <source>
        <dbReference type="SAM" id="SignalP"/>
    </source>
</evidence>
<protein>
    <submittedName>
        <fullName evidence="2">Uncharacterized protein</fullName>
    </submittedName>
</protein>
<feature type="chain" id="PRO_5040775642" evidence="1">
    <location>
        <begin position="31"/>
        <end position="140"/>
    </location>
</feature>
<gene>
    <name evidence="2" type="ORF">C8J55DRAFT_555123</name>
</gene>
<feature type="signal peptide" evidence="1">
    <location>
        <begin position="1"/>
        <end position="30"/>
    </location>
</feature>
<reference evidence="2" key="1">
    <citation type="submission" date="2022-08" db="EMBL/GenBank/DDBJ databases">
        <authorList>
            <consortium name="DOE Joint Genome Institute"/>
            <person name="Min B."/>
            <person name="Riley R."/>
            <person name="Sierra-Patev S."/>
            <person name="Naranjo-Ortiz M."/>
            <person name="Looney B."/>
            <person name="Konkel Z."/>
            <person name="Slot J.C."/>
            <person name="Sakamoto Y."/>
            <person name="Steenwyk J.L."/>
            <person name="Rokas A."/>
            <person name="Carro J."/>
            <person name="Camarero S."/>
            <person name="Ferreira P."/>
            <person name="Molpeceres G."/>
            <person name="Ruiz-Duenas F.J."/>
            <person name="Serrano A."/>
            <person name="Henrissat B."/>
            <person name="Drula E."/>
            <person name="Hughes K.W."/>
            <person name="Mata J.L."/>
            <person name="Ishikawa N.K."/>
            <person name="Vargas-Isla R."/>
            <person name="Ushijima S."/>
            <person name="Smith C.A."/>
            <person name="Ahrendt S."/>
            <person name="Andreopoulos W."/>
            <person name="He G."/>
            <person name="Labutti K."/>
            <person name="Lipzen A."/>
            <person name="Ng V."/>
            <person name="Sandor L."/>
            <person name="Barry K."/>
            <person name="Martinez A.T."/>
            <person name="Xiao Y."/>
            <person name="Gibbons J.G."/>
            <person name="Terashima K."/>
            <person name="Hibbett D.S."/>
            <person name="Grigoriev I.V."/>
        </authorList>
    </citation>
    <scope>NUCLEOTIDE SEQUENCE</scope>
    <source>
        <strain evidence="2">Sp2 HRB7682 ss15</strain>
    </source>
</reference>
<dbReference type="Proteomes" id="UP001150238">
    <property type="component" value="Unassembled WGS sequence"/>
</dbReference>